<proteinExistence type="predicted"/>
<dbReference type="GO" id="GO:0005524">
    <property type="term" value="F:ATP binding"/>
    <property type="evidence" value="ECO:0007669"/>
    <property type="project" value="UniProtKB-KW"/>
</dbReference>
<evidence type="ECO:0000256" key="5">
    <source>
        <dbReference type="ARBA" id="ARBA00022840"/>
    </source>
</evidence>
<organism evidence="10 11">
    <name type="scientific">Mycobacterium kansasii</name>
    <dbReference type="NCBI Taxonomy" id="1768"/>
    <lineage>
        <taxon>Bacteria</taxon>
        <taxon>Bacillati</taxon>
        <taxon>Actinomycetota</taxon>
        <taxon>Actinomycetes</taxon>
        <taxon>Mycobacteriales</taxon>
        <taxon>Mycobacteriaceae</taxon>
        <taxon>Mycobacterium</taxon>
    </lineage>
</organism>
<evidence type="ECO:0000256" key="4">
    <source>
        <dbReference type="ARBA" id="ARBA00022741"/>
    </source>
</evidence>
<dbReference type="InterPro" id="IPR016185">
    <property type="entry name" value="PreATP-grasp_dom_sf"/>
</dbReference>
<accession>A0A1V3WD33</accession>
<comment type="caution">
    <text evidence="10">The sequence shown here is derived from an EMBL/GenBank/DDBJ whole genome shotgun (WGS) entry which is preliminary data.</text>
</comment>
<dbReference type="GO" id="GO:0046872">
    <property type="term" value="F:metal ion binding"/>
    <property type="evidence" value="ECO:0007669"/>
    <property type="project" value="UniProtKB-KW"/>
</dbReference>
<evidence type="ECO:0000256" key="7">
    <source>
        <dbReference type="ARBA" id="ARBA00047359"/>
    </source>
</evidence>
<feature type="region of interest" description="Disordered" evidence="8">
    <location>
        <begin position="111"/>
        <end position="137"/>
    </location>
</feature>
<evidence type="ECO:0000313" key="11">
    <source>
        <dbReference type="Proteomes" id="UP000189229"/>
    </source>
</evidence>
<reference evidence="10 11" key="1">
    <citation type="submission" date="2017-02" db="EMBL/GenBank/DDBJ databases">
        <title>Complete genome sequences of Mycobacterium kansasii strains isolated from rhesus macaques.</title>
        <authorList>
            <person name="Panda A."/>
            <person name="Nagaraj S."/>
            <person name="Zhao X."/>
            <person name="Tettelin H."/>
            <person name="Detolla L.J."/>
        </authorList>
    </citation>
    <scope>NUCLEOTIDE SEQUENCE [LARGE SCALE GENOMIC DNA]</scope>
    <source>
        <strain evidence="10 11">11-3813</strain>
    </source>
</reference>
<dbReference type="Gene3D" id="3.40.50.20">
    <property type="match status" value="1"/>
</dbReference>
<dbReference type="SUPFAM" id="SSF52440">
    <property type="entry name" value="PreATP-grasp domain"/>
    <property type="match status" value="1"/>
</dbReference>
<dbReference type="GO" id="GO:0006221">
    <property type="term" value="P:pyrimidine nucleotide biosynthetic process"/>
    <property type="evidence" value="ECO:0007669"/>
    <property type="project" value="UniProtKB-KW"/>
</dbReference>
<dbReference type="FunFam" id="3.40.50.20:FF:000001">
    <property type="entry name" value="Carbamoyl-phosphate synthase large chain"/>
    <property type="match status" value="1"/>
</dbReference>
<keyword evidence="4" id="KW-0547">Nucleotide-binding</keyword>
<evidence type="ECO:0000256" key="6">
    <source>
        <dbReference type="ARBA" id="ARBA00022975"/>
    </source>
</evidence>
<keyword evidence="1" id="KW-0055">Arginine biosynthesis</keyword>
<protein>
    <submittedName>
        <fullName evidence="10">Carbamoyl-phosphate synthase L chain, N-terminal domain protein</fullName>
    </submittedName>
</protein>
<dbReference type="AlphaFoldDB" id="A0A1V3WD33"/>
<feature type="domain" description="Carbamoyl phosphate synthase preATP-grasp" evidence="9">
    <location>
        <begin position="7"/>
        <end position="104"/>
    </location>
</feature>
<dbReference type="Proteomes" id="UP000189229">
    <property type="component" value="Unassembled WGS sequence"/>
</dbReference>
<sequence length="137" mass="14863">MAPQTERPKVLILGSGPNRIGQGIEFDYSCVHAATTLSQAGFETVMINCNPETVSTDYDTADRLYFEPLTFEDVLEVFRAEQQSAVGGPGVAGVIVQLGGQTHWGWHSALPTPASRSWAPRRKRSTWPRTAGPSATC</sequence>
<dbReference type="GO" id="GO:0004087">
    <property type="term" value="F:carbamoyl-phosphate synthase (ammonia) activity"/>
    <property type="evidence" value="ECO:0007669"/>
    <property type="project" value="UniProtKB-EC"/>
</dbReference>
<keyword evidence="1" id="KW-0028">Amino-acid biosynthesis</keyword>
<dbReference type="GO" id="GO:0004088">
    <property type="term" value="F:carbamoyl-phosphate synthase (glutamine-hydrolyzing) activity"/>
    <property type="evidence" value="ECO:0007669"/>
    <property type="project" value="TreeGrafter"/>
</dbReference>
<dbReference type="InterPro" id="IPR058047">
    <property type="entry name" value="CPSase_preATP-grasp"/>
</dbReference>
<evidence type="ECO:0000256" key="1">
    <source>
        <dbReference type="ARBA" id="ARBA00022571"/>
    </source>
</evidence>
<keyword evidence="3" id="KW-0479">Metal-binding</keyword>
<dbReference type="PANTHER" id="PTHR11405">
    <property type="entry name" value="CARBAMOYLTRANSFERASE FAMILY MEMBER"/>
    <property type="match status" value="1"/>
</dbReference>
<evidence type="ECO:0000256" key="8">
    <source>
        <dbReference type="SAM" id="MobiDB-lite"/>
    </source>
</evidence>
<keyword evidence="5" id="KW-0067">ATP-binding</keyword>
<dbReference type="Pfam" id="PF25596">
    <property type="entry name" value="CPSase_L_D1"/>
    <property type="match status" value="1"/>
</dbReference>
<gene>
    <name evidence="10" type="ORF">BZL30_8909</name>
</gene>
<keyword evidence="6" id="KW-0665">Pyrimidine biosynthesis</keyword>
<dbReference type="GO" id="GO:0006541">
    <property type="term" value="P:glutamine metabolic process"/>
    <property type="evidence" value="ECO:0007669"/>
    <property type="project" value="TreeGrafter"/>
</dbReference>
<name>A0A1V3WD33_MYCKA</name>
<dbReference type="GO" id="GO:0005737">
    <property type="term" value="C:cytoplasm"/>
    <property type="evidence" value="ECO:0007669"/>
    <property type="project" value="TreeGrafter"/>
</dbReference>
<evidence type="ECO:0000313" key="10">
    <source>
        <dbReference type="EMBL" id="OOK64894.1"/>
    </source>
</evidence>
<evidence type="ECO:0000256" key="2">
    <source>
        <dbReference type="ARBA" id="ARBA00022598"/>
    </source>
</evidence>
<dbReference type="EMBL" id="MVBM01000011">
    <property type="protein sequence ID" value="OOK64894.1"/>
    <property type="molecule type" value="Genomic_DNA"/>
</dbReference>
<keyword evidence="2" id="KW-0436">Ligase</keyword>
<dbReference type="PANTHER" id="PTHR11405:SF53">
    <property type="entry name" value="CARBAMOYL-PHOSPHATE SYNTHASE [AMMONIA], MITOCHONDRIAL"/>
    <property type="match status" value="1"/>
</dbReference>
<evidence type="ECO:0000256" key="3">
    <source>
        <dbReference type="ARBA" id="ARBA00022723"/>
    </source>
</evidence>
<comment type="catalytic activity">
    <reaction evidence="7">
        <text>hydrogencarbonate + NH4(+) + 2 ATP = carbamoyl phosphate + 2 ADP + phosphate + 2 H(+)</text>
        <dbReference type="Rhea" id="RHEA:18029"/>
        <dbReference type="ChEBI" id="CHEBI:15378"/>
        <dbReference type="ChEBI" id="CHEBI:17544"/>
        <dbReference type="ChEBI" id="CHEBI:28938"/>
        <dbReference type="ChEBI" id="CHEBI:30616"/>
        <dbReference type="ChEBI" id="CHEBI:43474"/>
        <dbReference type="ChEBI" id="CHEBI:58228"/>
        <dbReference type="ChEBI" id="CHEBI:456216"/>
        <dbReference type="EC" id="6.3.4.16"/>
    </reaction>
</comment>
<evidence type="ECO:0000259" key="9">
    <source>
        <dbReference type="Pfam" id="PF25596"/>
    </source>
</evidence>